<dbReference type="InParanoid" id="A0A2H3E3H7"/>
<dbReference type="OrthoDB" id="18170at2759"/>
<evidence type="ECO:0008006" key="11">
    <source>
        <dbReference type="Google" id="ProtNLM"/>
    </source>
</evidence>
<evidence type="ECO:0000256" key="4">
    <source>
        <dbReference type="ARBA" id="ARBA00022679"/>
    </source>
</evidence>
<dbReference type="Pfam" id="PF01040">
    <property type="entry name" value="UbiA"/>
    <property type="match status" value="1"/>
</dbReference>
<name>A0A2H3E3H7_ARMGA</name>
<comment type="similarity">
    <text evidence="3">Belongs to the UbiA prenyltransferase family.</text>
</comment>
<evidence type="ECO:0000256" key="8">
    <source>
        <dbReference type="SAM" id="Phobius"/>
    </source>
</evidence>
<comment type="cofactor">
    <cofactor evidence="1">
        <name>Mg(2+)</name>
        <dbReference type="ChEBI" id="CHEBI:18420"/>
    </cofactor>
</comment>
<dbReference type="InterPro" id="IPR039653">
    <property type="entry name" value="Prenyltransferase"/>
</dbReference>
<organism evidence="9 10">
    <name type="scientific">Armillaria gallica</name>
    <name type="common">Bulbous honey fungus</name>
    <name type="synonym">Armillaria bulbosa</name>
    <dbReference type="NCBI Taxonomy" id="47427"/>
    <lineage>
        <taxon>Eukaryota</taxon>
        <taxon>Fungi</taxon>
        <taxon>Dikarya</taxon>
        <taxon>Basidiomycota</taxon>
        <taxon>Agaricomycotina</taxon>
        <taxon>Agaricomycetes</taxon>
        <taxon>Agaricomycetidae</taxon>
        <taxon>Agaricales</taxon>
        <taxon>Marasmiineae</taxon>
        <taxon>Physalacriaceae</taxon>
        <taxon>Armillaria</taxon>
    </lineage>
</organism>
<evidence type="ECO:0000313" key="9">
    <source>
        <dbReference type="EMBL" id="PBK98262.1"/>
    </source>
</evidence>
<evidence type="ECO:0000256" key="1">
    <source>
        <dbReference type="ARBA" id="ARBA00001946"/>
    </source>
</evidence>
<sequence length="390" mass="43364">MVVGKIVQLSREIFPSPTGSGARRIAAKNFSYDDAVPHLDITAPVRVGGCRRSVSGHRPRSNFIEQPLSLERRSCACFLVVLASFPTVKWKVAPASDWYIWDGRKDGKRPGSPYPTVTSPSLISKKGPKETITSSFASIFSNVNTLLAPPTRTEVRACWELCRFQNGMGCATVFLPVAWSLAMVYRAYPELTGVECLTRAVIYFFLCTGIKCLIMTIDDILDYDIDANVERTKNRALPRGAISIERAWLFFALQVVIGVFLAYKVLSSDALRISMCVWPLYVLYPTCKRWMSFAPIPLGLMFNIDVYMGWADLAPDGVSPYHALTAAYLGATMWTLTYETMYQHQDKVDDVKIGVKSLAILCGRHTIPICSATTVGFAALMSWAGYLNEQ</sequence>
<accession>A0A2H3E3H7</accession>
<evidence type="ECO:0000256" key="6">
    <source>
        <dbReference type="ARBA" id="ARBA00022989"/>
    </source>
</evidence>
<dbReference type="CDD" id="cd13959">
    <property type="entry name" value="PT_UbiA_COQ2"/>
    <property type="match status" value="1"/>
</dbReference>
<evidence type="ECO:0000256" key="2">
    <source>
        <dbReference type="ARBA" id="ARBA00004141"/>
    </source>
</evidence>
<dbReference type="OMA" id="FNIDVYM"/>
<dbReference type="Proteomes" id="UP000217790">
    <property type="component" value="Unassembled WGS sequence"/>
</dbReference>
<keyword evidence="5 8" id="KW-0812">Transmembrane</keyword>
<dbReference type="PANTHER" id="PTHR11048">
    <property type="entry name" value="PRENYLTRANSFERASES"/>
    <property type="match status" value="1"/>
</dbReference>
<gene>
    <name evidence="9" type="ORF">ARMGADRAFT_1161735</name>
</gene>
<dbReference type="Gene3D" id="1.10.357.140">
    <property type="entry name" value="UbiA prenyltransferase"/>
    <property type="match status" value="1"/>
</dbReference>
<reference evidence="10" key="1">
    <citation type="journal article" date="2017" name="Nat. Ecol. Evol.">
        <title>Genome expansion and lineage-specific genetic innovations in the forest pathogenic fungi Armillaria.</title>
        <authorList>
            <person name="Sipos G."/>
            <person name="Prasanna A.N."/>
            <person name="Walter M.C."/>
            <person name="O'Connor E."/>
            <person name="Balint B."/>
            <person name="Krizsan K."/>
            <person name="Kiss B."/>
            <person name="Hess J."/>
            <person name="Varga T."/>
            <person name="Slot J."/>
            <person name="Riley R."/>
            <person name="Boka B."/>
            <person name="Rigling D."/>
            <person name="Barry K."/>
            <person name="Lee J."/>
            <person name="Mihaltcheva S."/>
            <person name="LaButti K."/>
            <person name="Lipzen A."/>
            <person name="Waldron R."/>
            <person name="Moloney N.M."/>
            <person name="Sperisen C."/>
            <person name="Kredics L."/>
            <person name="Vagvoelgyi C."/>
            <person name="Patrignani A."/>
            <person name="Fitzpatrick D."/>
            <person name="Nagy I."/>
            <person name="Doyle S."/>
            <person name="Anderson J.B."/>
            <person name="Grigoriev I.V."/>
            <person name="Gueldener U."/>
            <person name="Muensterkoetter M."/>
            <person name="Nagy L.G."/>
        </authorList>
    </citation>
    <scope>NUCLEOTIDE SEQUENCE [LARGE SCALE GENOMIC DNA]</scope>
    <source>
        <strain evidence="10">Ar21-2</strain>
    </source>
</reference>
<dbReference type="GO" id="GO:0016765">
    <property type="term" value="F:transferase activity, transferring alkyl or aryl (other than methyl) groups"/>
    <property type="evidence" value="ECO:0007669"/>
    <property type="project" value="InterPro"/>
</dbReference>
<dbReference type="GO" id="GO:0005886">
    <property type="term" value="C:plasma membrane"/>
    <property type="evidence" value="ECO:0007669"/>
    <property type="project" value="TreeGrafter"/>
</dbReference>
<keyword evidence="4" id="KW-0808">Transferase</keyword>
<dbReference type="PANTHER" id="PTHR11048:SF28">
    <property type="entry name" value="4-HYDROXYBENZOATE POLYPRENYLTRANSFERASE, MITOCHONDRIAL"/>
    <property type="match status" value="1"/>
</dbReference>
<evidence type="ECO:0000256" key="7">
    <source>
        <dbReference type="ARBA" id="ARBA00023136"/>
    </source>
</evidence>
<keyword evidence="10" id="KW-1185">Reference proteome</keyword>
<dbReference type="EMBL" id="KZ293648">
    <property type="protein sequence ID" value="PBK98262.1"/>
    <property type="molecule type" value="Genomic_DNA"/>
</dbReference>
<protein>
    <recommendedName>
        <fullName evidence="11">UbiA prenyltransferase</fullName>
    </recommendedName>
</protein>
<dbReference type="AlphaFoldDB" id="A0A2H3E3H7"/>
<proteinExistence type="inferred from homology"/>
<evidence type="ECO:0000313" key="10">
    <source>
        <dbReference type="Proteomes" id="UP000217790"/>
    </source>
</evidence>
<keyword evidence="6 8" id="KW-1133">Transmembrane helix</keyword>
<evidence type="ECO:0000256" key="3">
    <source>
        <dbReference type="ARBA" id="ARBA00005985"/>
    </source>
</evidence>
<dbReference type="InterPro" id="IPR044878">
    <property type="entry name" value="UbiA_sf"/>
</dbReference>
<evidence type="ECO:0000256" key="5">
    <source>
        <dbReference type="ARBA" id="ARBA00022692"/>
    </source>
</evidence>
<comment type="subcellular location">
    <subcellularLocation>
        <location evidence="2">Membrane</location>
        <topology evidence="2">Multi-pass membrane protein</topology>
    </subcellularLocation>
</comment>
<dbReference type="InterPro" id="IPR000537">
    <property type="entry name" value="UbiA_prenyltransferase"/>
</dbReference>
<dbReference type="STRING" id="47427.A0A2H3E3H7"/>
<feature type="transmembrane region" description="Helical" evidence="8">
    <location>
        <begin position="247"/>
        <end position="266"/>
    </location>
</feature>
<keyword evidence="7 8" id="KW-0472">Membrane</keyword>